<proteinExistence type="predicted"/>
<dbReference type="CDD" id="cd09917">
    <property type="entry name" value="F-box_SF"/>
    <property type="match status" value="1"/>
</dbReference>
<keyword evidence="3" id="KW-1185">Reference proteome</keyword>
<evidence type="ECO:0000259" key="1">
    <source>
        <dbReference type="PROSITE" id="PS50181"/>
    </source>
</evidence>
<dbReference type="InterPro" id="IPR036047">
    <property type="entry name" value="F-box-like_dom_sf"/>
</dbReference>
<dbReference type="Proteomes" id="UP000284706">
    <property type="component" value="Unassembled WGS sequence"/>
</dbReference>
<protein>
    <recommendedName>
        <fullName evidence="1">F-box domain-containing protein</fullName>
    </recommendedName>
</protein>
<sequence length="516" mass="58744">MSSSGLPVATVSFILSSDHTDESISNPEITLDMLPLDVHILILAHLPPRDIIAYRQVCRLFLRATQMKCVWMAALRRIAATQLFTELTYPMKRLTAKHLERLARLPRRLAKLIKHRNEEFIEPHEIRVLPACLIEADQSRLGIYTSGVVDSMYLAPGGRFLMTLSSDDVEFPDSTLFTMWDLGLNLQKGRPLLALARYLERMDELRLQLFFSDPEKIDTMWTISLERGLASTRILVHKVTLLPQIRISLFSWHEVPCSDPKTRFHVSLVPKTRNVVLSYNNNGKSYFRVWDFVQNQAALFVGLTSTGFEESSVFVYTDCILYAFEHRIMVYNLPQLQPLSRDTRLKEIRPALTVISPLESQNCFYVDYDRFSPLIPHLHSPTRLLAIDAFHLAILEVAESGLPKKKNFPNKVPILDDEDRDLVPITDARIFAALRGVYMDICDDKLFFLSLDHSSPSASLMDSKLKPDKDGKIDLGFVSTELRPPPGVAIASQTFSPLLCRHCILTPEGAVYILNY</sequence>
<dbReference type="InterPro" id="IPR001810">
    <property type="entry name" value="F-box_dom"/>
</dbReference>
<dbReference type="Pfam" id="PF00646">
    <property type="entry name" value="F-box"/>
    <property type="match status" value="1"/>
</dbReference>
<name>A0A409W8D6_9AGAR</name>
<accession>A0A409W8D6</accession>
<dbReference type="AlphaFoldDB" id="A0A409W8D6"/>
<dbReference type="PROSITE" id="PS50181">
    <property type="entry name" value="FBOX"/>
    <property type="match status" value="1"/>
</dbReference>
<evidence type="ECO:0000313" key="2">
    <source>
        <dbReference type="EMBL" id="PPQ74792.1"/>
    </source>
</evidence>
<dbReference type="SUPFAM" id="SSF81383">
    <property type="entry name" value="F-box domain"/>
    <property type="match status" value="1"/>
</dbReference>
<feature type="domain" description="F-box" evidence="1">
    <location>
        <begin position="28"/>
        <end position="74"/>
    </location>
</feature>
<organism evidence="2 3">
    <name type="scientific">Gymnopilus dilepis</name>
    <dbReference type="NCBI Taxonomy" id="231916"/>
    <lineage>
        <taxon>Eukaryota</taxon>
        <taxon>Fungi</taxon>
        <taxon>Dikarya</taxon>
        <taxon>Basidiomycota</taxon>
        <taxon>Agaricomycotina</taxon>
        <taxon>Agaricomycetes</taxon>
        <taxon>Agaricomycetidae</taxon>
        <taxon>Agaricales</taxon>
        <taxon>Agaricineae</taxon>
        <taxon>Hymenogastraceae</taxon>
        <taxon>Gymnopilus</taxon>
    </lineage>
</organism>
<dbReference type="Gene3D" id="1.20.1280.50">
    <property type="match status" value="1"/>
</dbReference>
<dbReference type="InParanoid" id="A0A409W8D6"/>
<evidence type="ECO:0000313" key="3">
    <source>
        <dbReference type="Proteomes" id="UP000284706"/>
    </source>
</evidence>
<dbReference type="EMBL" id="NHYE01005313">
    <property type="protein sequence ID" value="PPQ74792.1"/>
    <property type="molecule type" value="Genomic_DNA"/>
</dbReference>
<comment type="caution">
    <text evidence="2">The sequence shown here is derived from an EMBL/GenBank/DDBJ whole genome shotgun (WGS) entry which is preliminary data.</text>
</comment>
<dbReference type="OrthoDB" id="3145038at2759"/>
<gene>
    <name evidence="2" type="ORF">CVT26_004881</name>
</gene>
<reference evidence="2 3" key="1">
    <citation type="journal article" date="2018" name="Evol. Lett.">
        <title>Horizontal gene cluster transfer increased hallucinogenic mushroom diversity.</title>
        <authorList>
            <person name="Reynolds H.T."/>
            <person name="Vijayakumar V."/>
            <person name="Gluck-Thaler E."/>
            <person name="Korotkin H.B."/>
            <person name="Matheny P.B."/>
            <person name="Slot J.C."/>
        </authorList>
    </citation>
    <scope>NUCLEOTIDE SEQUENCE [LARGE SCALE GENOMIC DNA]</scope>
    <source>
        <strain evidence="2 3">SRW20</strain>
    </source>
</reference>
<dbReference type="SMART" id="SM00256">
    <property type="entry name" value="FBOX"/>
    <property type="match status" value="1"/>
</dbReference>